<dbReference type="GO" id="GO:0016762">
    <property type="term" value="F:xyloglucan:xyloglucosyl transferase activity"/>
    <property type="evidence" value="ECO:0007669"/>
    <property type="project" value="UniProtKB-EC"/>
</dbReference>
<evidence type="ECO:0000313" key="11">
    <source>
        <dbReference type="Proteomes" id="UP000595140"/>
    </source>
</evidence>
<dbReference type="GO" id="GO:0044042">
    <property type="term" value="P:glucan metabolic process"/>
    <property type="evidence" value="ECO:0007669"/>
    <property type="project" value="InterPro"/>
</dbReference>
<keyword evidence="6" id="KW-0175">Coiled coil</keyword>
<dbReference type="GO" id="GO:0048046">
    <property type="term" value="C:apoplast"/>
    <property type="evidence" value="ECO:0007669"/>
    <property type="project" value="InterPro"/>
</dbReference>
<keyword evidence="11" id="KW-1185">Reference proteome</keyword>
<evidence type="ECO:0000256" key="8">
    <source>
        <dbReference type="SAM" id="SignalP"/>
    </source>
</evidence>
<name>A0A484MW54_9ASTE</name>
<feature type="compositionally biased region" description="Polar residues" evidence="7">
    <location>
        <begin position="600"/>
        <end position="610"/>
    </location>
</feature>
<evidence type="ECO:0000256" key="3">
    <source>
        <dbReference type="ARBA" id="ARBA00022801"/>
    </source>
</evidence>
<feature type="region of interest" description="Disordered" evidence="7">
    <location>
        <begin position="576"/>
        <end position="610"/>
    </location>
</feature>
<evidence type="ECO:0000256" key="4">
    <source>
        <dbReference type="ARBA" id="ARBA00023295"/>
    </source>
</evidence>
<evidence type="ECO:0000256" key="5">
    <source>
        <dbReference type="ARBA" id="ARBA00034022"/>
    </source>
</evidence>
<dbReference type="Gene3D" id="2.60.120.200">
    <property type="match status" value="1"/>
</dbReference>
<dbReference type="Pfam" id="PF19259">
    <property type="entry name" value="Ty3_capsid"/>
    <property type="match status" value="1"/>
</dbReference>
<gene>
    <name evidence="10" type="ORF">CCAM_LOCUS34939</name>
</gene>
<dbReference type="Gene3D" id="2.40.70.10">
    <property type="entry name" value="Acid Proteases"/>
    <property type="match status" value="1"/>
</dbReference>
<organism evidence="10 11">
    <name type="scientific">Cuscuta campestris</name>
    <dbReference type="NCBI Taxonomy" id="132261"/>
    <lineage>
        <taxon>Eukaryota</taxon>
        <taxon>Viridiplantae</taxon>
        <taxon>Streptophyta</taxon>
        <taxon>Embryophyta</taxon>
        <taxon>Tracheophyta</taxon>
        <taxon>Spermatophyta</taxon>
        <taxon>Magnoliopsida</taxon>
        <taxon>eudicotyledons</taxon>
        <taxon>Gunneridae</taxon>
        <taxon>Pentapetalae</taxon>
        <taxon>asterids</taxon>
        <taxon>lamiids</taxon>
        <taxon>Solanales</taxon>
        <taxon>Convolvulaceae</taxon>
        <taxon>Cuscuteae</taxon>
        <taxon>Cuscuta</taxon>
        <taxon>Cuscuta subgen. Grammica</taxon>
        <taxon>Cuscuta sect. Cleistogrammica</taxon>
    </lineage>
</organism>
<dbReference type="CDD" id="cd00303">
    <property type="entry name" value="retropepsin_like"/>
    <property type="match status" value="1"/>
</dbReference>
<evidence type="ECO:0000313" key="10">
    <source>
        <dbReference type="EMBL" id="VFQ93163.1"/>
    </source>
</evidence>
<evidence type="ECO:0000256" key="6">
    <source>
        <dbReference type="SAM" id="Coils"/>
    </source>
</evidence>
<dbReference type="PANTHER" id="PTHR31062">
    <property type="entry name" value="XYLOGLUCAN ENDOTRANSGLUCOSYLASE/HYDROLASE PROTEIN 8-RELATED"/>
    <property type="match status" value="1"/>
</dbReference>
<dbReference type="Pfam" id="PF06955">
    <property type="entry name" value="XET_C"/>
    <property type="match status" value="1"/>
</dbReference>
<feature type="signal peptide" evidence="8">
    <location>
        <begin position="1"/>
        <end position="24"/>
    </location>
</feature>
<evidence type="ECO:0000259" key="9">
    <source>
        <dbReference type="PROSITE" id="PS51762"/>
    </source>
</evidence>
<dbReference type="PROSITE" id="PS51762">
    <property type="entry name" value="GH16_2"/>
    <property type="match status" value="1"/>
</dbReference>
<dbReference type="SUPFAM" id="SSF49899">
    <property type="entry name" value="Concanavalin A-like lectins/glucanases"/>
    <property type="match status" value="1"/>
</dbReference>
<dbReference type="InterPro" id="IPR010713">
    <property type="entry name" value="XET_C"/>
</dbReference>
<proteinExistence type="predicted"/>
<dbReference type="InterPro" id="IPR000757">
    <property type="entry name" value="Beta-glucanase-like"/>
</dbReference>
<keyword evidence="3" id="KW-0378">Hydrolase</keyword>
<evidence type="ECO:0000256" key="2">
    <source>
        <dbReference type="ARBA" id="ARBA00022679"/>
    </source>
</evidence>
<dbReference type="EMBL" id="OOIL02004817">
    <property type="protein sequence ID" value="VFQ93163.1"/>
    <property type="molecule type" value="Genomic_DNA"/>
</dbReference>
<keyword evidence="8" id="KW-0732">Signal</keyword>
<dbReference type="AlphaFoldDB" id="A0A484MW54"/>
<dbReference type="InterPro" id="IPR044791">
    <property type="entry name" value="Beta-glucanase/XTH"/>
</dbReference>
<dbReference type="InterPro" id="IPR021109">
    <property type="entry name" value="Peptidase_aspartic_dom_sf"/>
</dbReference>
<reference evidence="10 11" key="1">
    <citation type="submission" date="2018-04" db="EMBL/GenBank/DDBJ databases">
        <authorList>
            <person name="Vogel A."/>
        </authorList>
    </citation>
    <scope>NUCLEOTIDE SEQUENCE [LARGE SCALE GENOMIC DNA]</scope>
</reference>
<feature type="chain" id="PRO_5019865306" description="xyloglucan:xyloglucosyl transferase" evidence="8">
    <location>
        <begin position="25"/>
        <end position="858"/>
    </location>
</feature>
<dbReference type="Proteomes" id="UP000595140">
    <property type="component" value="Unassembled WGS sequence"/>
</dbReference>
<accession>A0A484MW54</accession>
<feature type="domain" description="GH16" evidence="9">
    <location>
        <begin position="30"/>
        <end position="258"/>
    </location>
</feature>
<keyword evidence="4" id="KW-0326">Glycosidase</keyword>
<dbReference type="GO" id="GO:0004553">
    <property type="term" value="F:hydrolase activity, hydrolyzing O-glycosyl compounds"/>
    <property type="evidence" value="ECO:0007669"/>
    <property type="project" value="InterPro"/>
</dbReference>
<dbReference type="InterPro" id="IPR045358">
    <property type="entry name" value="Ty3_capsid"/>
</dbReference>
<protein>
    <recommendedName>
        <fullName evidence="1">xyloglucan:xyloglucosyl transferase</fullName>
        <ecNumber evidence="1">2.4.1.207</ecNumber>
    </recommendedName>
</protein>
<feature type="coiled-coil region" evidence="6">
    <location>
        <begin position="790"/>
        <end position="817"/>
    </location>
</feature>
<dbReference type="InterPro" id="IPR013320">
    <property type="entry name" value="ConA-like_dom_sf"/>
</dbReference>
<sequence>MANVKNAPLIIILLLLLPPMQMVAKMNNVVSARGPIYAPPNVQRLTDRFTPASHINHSYNVLYGAQNVQMKNNGSTVDLILDKSSGCGLASKERYYYGFFNAAIKLPAGFTSGVVVAFYMSNEGMYPHNHDEIDIELLGYDKRRDWVLQTNLYVNGSGAHTAAGGGGGREEKFYLWFDPTDSFHHYSLLWNAHHILFLVDNIPVREVINKRHDAAINYNVYPAKPMSVYLTIWDGSQWATHGGKYPVNYQYAPFVASMGRAELEACAAPPPSSSSCMEGEGFGKLSEEQKGGLDWARGKHMFYSYCHDTTRYKIPSSSVIHNISPSSDDLLTAIQNLALEMRTNRQEHLALAQRVDQGFATLLDARQPATPHNRGILGNTPTGGRRPPLVPPGFPGHDDNHEPGMPKVRFEAPKFNGQDPASWVYKVQSYFDYFRTPEDLRLRLVGLLFENPASDWFLYQHNNNLITSWRGFLEAVKQRFDPTHYEDYMGLLCKLQQRASILDYQTEFERLLNKITGVPEVTLISIFTAGLKAPIRREVLLRRPYTLGQAFALARELAANYSDTISAITTSVRRPWQSPTVPTSANQPARPQGSPAGLSASGSTGVRSAGSSTALPIWRFNNAERDERTAKGLCWTCDEKYVPGHKCPNRFMALIGAEEAEPSPAPEFAMDEEFSLITGDISSVNSLIGCPSPRALKLQGTVHGHLVHILIDGGSTHNFIRPAIVEKLQLSMRPTPPFRVYVAWAELSRNTTYHEGIRMSPFQALYGREPPSLIPYATGSSKVQRVDELLTEREAILSELKRNLAAMQQRMVAQANSHRRHIEFQVGDQVLWFCSWSCYGIVKRNGFQPATWNGLSVA</sequence>
<evidence type="ECO:0000256" key="7">
    <source>
        <dbReference type="SAM" id="MobiDB-lite"/>
    </source>
</evidence>
<keyword evidence="2" id="KW-0808">Transferase</keyword>
<dbReference type="OrthoDB" id="4781at2759"/>
<evidence type="ECO:0000256" key="1">
    <source>
        <dbReference type="ARBA" id="ARBA00012152"/>
    </source>
</evidence>
<dbReference type="Pfam" id="PF00722">
    <property type="entry name" value="Glyco_hydro_16"/>
    <property type="match status" value="1"/>
</dbReference>
<comment type="catalytic activity">
    <reaction evidence="5">
        <text>breaks a beta-(1-&gt;4) bond in the backbone of a xyloglucan and transfers the xyloglucanyl segment on to O-4 of the non-reducing terminal glucose residue of an acceptor, which can be a xyloglucan or an oligosaccharide of xyloglucan.</text>
        <dbReference type="EC" id="2.4.1.207"/>
    </reaction>
</comment>
<dbReference type="EC" id="2.4.1.207" evidence="1"/>
<feature type="compositionally biased region" description="Polar residues" evidence="7">
    <location>
        <begin position="576"/>
        <end position="589"/>
    </location>
</feature>